<organism evidence="2 3">
    <name type="scientific">Pedobacter puniceum</name>
    <dbReference type="NCBI Taxonomy" id="2666136"/>
    <lineage>
        <taxon>Bacteria</taxon>
        <taxon>Pseudomonadati</taxon>
        <taxon>Bacteroidota</taxon>
        <taxon>Sphingobacteriia</taxon>
        <taxon>Sphingobacteriales</taxon>
        <taxon>Sphingobacteriaceae</taxon>
        <taxon>Pedobacter</taxon>
    </lineage>
</organism>
<dbReference type="Proteomes" id="UP000462931">
    <property type="component" value="Unassembled WGS sequence"/>
</dbReference>
<evidence type="ECO:0000313" key="3">
    <source>
        <dbReference type="Proteomes" id="UP000462931"/>
    </source>
</evidence>
<reference evidence="2 3" key="1">
    <citation type="submission" date="2019-11" db="EMBL/GenBank/DDBJ databases">
        <authorList>
            <person name="Cheng Q."/>
            <person name="Yang Z."/>
        </authorList>
    </citation>
    <scope>NUCLEOTIDE SEQUENCE [LARGE SCALE GENOMIC DNA]</scope>
    <source>
        <strain evidence="2 3">HX-22-1</strain>
    </source>
</reference>
<gene>
    <name evidence="2" type="ORF">GJJ64_06595</name>
</gene>
<keyword evidence="3" id="KW-1185">Reference proteome</keyword>
<feature type="transmembrane region" description="Helical" evidence="1">
    <location>
        <begin position="78"/>
        <end position="97"/>
    </location>
</feature>
<dbReference type="Pfam" id="PF13858">
    <property type="entry name" value="DUF4199"/>
    <property type="match status" value="1"/>
</dbReference>
<dbReference type="AlphaFoldDB" id="A0A7K0FP84"/>
<name>A0A7K0FP84_9SPHI</name>
<feature type="transmembrane region" description="Helical" evidence="1">
    <location>
        <begin position="39"/>
        <end position="57"/>
    </location>
</feature>
<feature type="transmembrane region" description="Helical" evidence="1">
    <location>
        <begin position="12"/>
        <end position="33"/>
    </location>
</feature>
<keyword evidence="1" id="KW-0812">Transmembrane</keyword>
<evidence type="ECO:0000256" key="1">
    <source>
        <dbReference type="SAM" id="Phobius"/>
    </source>
</evidence>
<comment type="caution">
    <text evidence="2">The sequence shown here is derived from an EMBL/GenBank/DDBJ whole genome shotgun (WGS) entry which is preliminary data.</text>
</comment>
<keyword evidence="1" id="KW-1133">Transmembrane helix</keyword>
<dbReference type="EMBL" id="WKJI01000001">
    <property type="protein sequence ID" value="MRX46847.1"/>
    <property type="molecule type" value="Genomic_DNA"/>
</dbReference>
<proteinExistence type="predicted"/>
<feature type="transmembrane region" description="Helical" evidence="1">
    <location>
        <begin position="139"/>
        <end position="164"/>
    </location>
</feature>
<keyword evidence="1" id="KW-0472">Membrane</keyword>
<protein>
    <submittedName>
        <fullName evidence="2">DUF4199 family protein</fullName>
    </submittedName>
</protein>
<dbReference type="RefSeq" id="WP_154286881.1">
    <property type="nucleotide sequence ID" value="NZ_WKJI01000001.1"/>
</dbReference>
<evidence type="ECO:0000313" key="2">
    <source>
        <dbReference type="EMBL" id="MRX46847.1"/>
    </source>
</evidence>
<accession>A0A7K0FP84</accession>
<dbReference type="InterPro" id="IPR025250">
    <property type="entry name" value="DUF4199"/>
</dbReference>
<sequence>MKELEVRPTKTASYWALLAFVMIVILTYVFYFAEVDQKSALNYITYIPFIACLALAIKNHKEKELDGYITFGRAFNTGFRFSSLLSLMMGLFMLIYLKWLNPDVLELGLVEAENQMLDQGQSSKQIDAAMSIARSWGPYLAAVTTAIMYTLTGAALSLVFAAIFKKEAPMFEESEA</sequence>